<gene>
    <name evidence="9" type="ORF">J5W02_13490</name>
</gene>
<dbReference type="InterPro" id="IPR035906">
    <property type="entry name" value="MetI-like_sf"/>
</dbReference>
<evidence type="ECO:0000256" key="4">
    <source>
        <dbReference type="ARBA" id="ARBA00022692"/>
    </source>
</evidence>
<feature type="domain" description="ABC transmembrane type-1" evidence="8">
    <location>
        <begin position="62"/>
        <end position="246"/>
    </location>
</feature>
<dbReference type="SUPFAM" id="SSF161098">
    <property type="entry name" value="MetI-like"/>
    <property type="match status" value="1"/>
</dbReference>
<dbReference type="Pfam" id="PF00528">
    <property type="entry name" value="BPD_transp_1"/>
    <property type="match status" value="1"/>
</dbReference>
<evidence type="ECO:0000313" key="9">
    <source>
        <dbReference type="EMBL" id="MBW7573823.1"/>
    </source>
</evidence>
<evidence type="ECO:0000313" key="10">
    <source>
        <dbReference type="Proteomes" id="UP000719942"/>
    </source>
</evidence>
<evidence type="ECO:0000256" key="1">
    <source>
        <dbReference type="ARBA" id="ARBA00004651"/>
    </source>
</evidence>
<dbReference type="Proteomes" id="UP000719942">
    <property type="component" value="Unassembled WGS sequence"/>
</dbReference>
<dbReference type="InterPro" id="IPR000515">
    <property type="entry name" value="MetI-like"/>
</dbReference>
<reference evidence="9 10" key="1">
    <citation type="submission" date="2021-03" db="EMBL/GenBank/DDBJ databases">
        <title>Caproiciproducens sp. nov. isolated from feces of cow.</title>
        <authorList>
            <person name="Choi J.-Y."/>
        </authorList>
    </citation>
    <scope>NUCLEOTIDE SEQUENCE [LARGE SCALE GENOMIC DNA]</scope>
    <source>
        <strain evidence="9 10">AGMB10547</strain>
    </source>
</reference>
<feature type="transmembrane region" description="Helical" evidence="7">
    <location>
        <begin position="128"/>
        <end position="147"/>
    </location>
</feature>
<comment type="caution">
    <text evidence="9">The sequence shown here is derived from an EMBL/GenBank/DDBJ whole genome shotgun (WGS) entry which is preliminary data.</text>
</comment>
<dbReference type="PANTHER" id="PTHR30151">
    <property type="entry name" value="ALKANE SULFONATE ABC TRANSPORTER-RELATED, MEMBRANE SUBUNIT"/>
    <property type="match status" value="1"/>
</dbReference>
<evidence type="ECO:0000256" key="6">
    <source>
        <dbReference type="ARBA" id="ARBA00023136"/>
    </source>
</evidence>
<comment type="similarity">
    <text evidence="7">Belongs to the binding-protein-dependent transport system permease family.</text>
</comment>
<proteinExistence type="inferred from homology"/>
<feature type="transmembrane region" description="Helical" evidence="7">
    <location>
        <begin position="46"/>
        <end position="64"/>
    </location>
</feature>
<protein>
    <submittedName>
        <fullName evidence="9">ABC transporter permease</fullName>
    </submittedName>
</protein>
<name>A0ABS7DR90_9FIRM</name>
<evidence type="ECO:0000256" key="2">
    <source>
        <dbReference type="ARBA" id="ARBA00022448"/>
    </source>
</evidence>
<feature type="transmembrane region" description="Helical" evidence="7">
    <location>
        <begin position="71"/>
        <end position="90"/>
    </location>
</feature>
<keyword evidence="5 7" id="KW-1133">Transmembrane helix</keyword>
<feature type="transmembrane region" description="Helical" evidence="7">
    <location>
        <begin position="224"/>
        <end position="250"/>
    </location>
</feature>
<accession>A0ABS7DR90</accession>
<evidence type="ECO:0000256" key="5">
    <source>
        <dbReference type="ARBA" id="ARBA00022989"/>
    </source>
</evidence>
<dbReference type="Gene3D" id="1.10.3720.10">
    <property type="entry name" value="MetI-like"/>
    <property type="match status" value="1"/>
</dbReference>
<keyword evidence="6 7" id="KW-0472">Membrane</keyword>
<feature type="transmembrane region" description="Helical" evidence="7">
    <location>
        <begin position="185"/>
        <end position="204"/>
    </location>
</feature>
<sequence length="257" mass="28294">MKGGAGLNRLLNKCLIFLQGFLLLNIIWYLAFAIMRTTVIPSPITIYQNFGTVFASQIFIHILFSLKRIGAGLALSLAVGVPVGILMAYSENANKILYPLIYFSYPIPKTALLPVAMMLWGMRDGSKVAIIFLIVVFQVIVSARDSVRNIDPSVYLVTVSAGASRAQIIRHITLPAILPELLTSVRVSLGTAVSILFFVEGYGTKYGMGYYILDAWSRIDYIDMYIGIVVISIVGFALFVAIDLLSGLLCRWSTPLK</sequence>
<evidence type="ECO:0000259" key="8">
    <source>
        <dbReference type="PROSITE" id="PS50928"/>
    </source>
</evidence>
<organism evidence="9 10">
    <name type="scientific">Caproiciproducens faecalis</name>
    <dbReference type="NCBI Taxonomy" id="2820301"/>
    <lineage>
        <taxon>Bacteria</taxon>
        <taxon>Bacillati</taxon>
        <taxon>Bacillota</taxon>
        <taxon>Clostridia</taxon>
        <taxon>Eubacteriales</taxon>
        <taxon>Acutalibacteraceae</taxon>
        <taxon>Caproiciproducens</taxon>
    </lineage>
</organism>
<keyword evidence="2 7" id="KW-0813">Transport</keyword>
<dbReference type="PANTHER" id="PTHR30151:SF0">
    <property type="entry name" value="ABC TRANSPORTER PERMEASE PROTEIN MJ0413-RELATED"/>
    <property type="match status" value="1"/>
</dbReference>
<keyword evidence="10" id="KW-1185">Reference proteome</keyword>
<keyword evidence="3" id="KW-1003">Cell membrane</keyword>
<dbReference type="PROSITE" id="PS50928">
    <property type="entry name" value="ABC_TM1"/>
    <property type="match status" value="1"/>
</dbReference>
<dbReference type="CDD" id="cd06261">
    <property type="entry name" value="TM_PBP2"/>
    <property type="match status" value="1"/>
</dbReference>
<feature type="transmembrane region" description="Helical" evidence="7">
    <location>
        <begin position="96"/>
        <end position="121"/>
    </location>
</feature>
<evidence type="ECO:0000256" key="3">
    <source>
        <dbReference type="ARBA" id="ARBA00022475"/>
    </source>
</evidence>
<keyword evidence="4 7" id="KW-0812">Transmembrane</keyword>
<dbReference type="EMBL" id="JAGFNZ010000006">
    <property type="protein sequence ID" value="MBW7573823.1"/>
    <property type="molecule type" value="Genomic_DNA"/>
</dbReference>
<feature type="transmembrane region" description="Helical" evidence="7">
    <location>
        <begin position="12"/>
        <end position="34"/>
    </location>
</feature>
<comment type="subcellular location">
    <subcellularLocation>
        <location evidence="1 7">Cell membrane</location>
        <topology evidence="1 7">Multi-pass membrane protein</topology>
    </subcellularLocation>
</comment>
<evidence type="ECO:0000256" key="7">
    <source>
        <dbReference type="RuleBase" id="RU363032"/>
    </source>
</evidence>